<accession>A0A8H6S2N5</accession>
<dbReference type="PANTHER" id="PTHR22935">
    <property type="entry name" value="PENICILLIN-BINDING PROTEIN"/>
    <property type="match status" value="1"/>
</dbReference>
<keyword evidence="3" id="KW-1133">Transmembrane helix</keyword>
<protein>
    <submittedName>
        <fullName evidence="5">Beta-lactamase domain-containing protein</fullName>
    </submittedName>
</protein>
<keyword evidence="3" id="KW-0472">Membrane</keyword>
<dbReference type="OrthoDB" id="428260at2759"/>
<evidence type="ECO:0000259" key="4">
    <source>
        <dbReference type="Pfam" id="PF00144"/>
    </source>
</evidence>
<dbReference type="Gene3D" id="3.40.710.10">
    <property type="entry name" value="DD-peptidase/beta-lactamase superfamily"/>
    <property type="match status" value="1"/>
</dbReference>
<comment type="caution">
    <text evidence="5">The sequence shown here is derived from an EMBL/GenBank/DDBJ whole genome shotgun (WGS) entry which is preliminary data.</text>
</comment>
<dbReference type="EMBL" id="JACAZE010000023">
    <property type="protein sequence ID" value="KAF7291784.1"/>
    <property type="molecule type" value="Genomic_DNA"/>
</dbReference>
<proteinExistence type="inferred from homology"/>
<dbReference type="InterPro" id="IPR051478">
    <property type="entry name" value="Beta-lactamase-like_AB/R"/>
</dbReference>
<dbReference type="Proteomes" id="UP000613580">
    <property type="component" value="Unassembled WGS sequence"/>
</dbReference>
<reference evidence="5" key="1">
    <citation type="submission" date="2020-05" db="EMBL/GenBank/DDBJ databases">
        <title>Mycena genomes resolve the evolution of fungal bioluminescence.</title>
        <authorList>
            <person name="Tsai I.J."/>
        </authorList>
    </citation>
    <scope>NUCLEOTIDE SEQUENCE</scope>
    <source>
        <strain evidence="5">110903Hualien_Pintung</strain>
    </source>
</reference>
<comment type="similarity">
    <text evidence="1">Belongs to the beta-lactamase family.</text>
</comment>
<dbReference type="SUPFAM" id="SSF56601">
    <property type="entry name" value="beta-lactamase/transpeptidase-like"/>
    <property type="match status" value="1"/>
</dbReference>
<evidence type="ECO:0000313" key="5">
    <source>
        <dbReference type="EMBL" id="KAF7291784.1"/>
    </source>
</evidence>
<gene>
    <name evidence="5" type="ORF">HMN09_01238200</name>
</gene>
<dbReference type="AlphaFoldDB" id="A0A8H6S2N5"/>
<dbReference type="InterPro" id="IPR012338">
    <property type="entry name" value="Beta-lactam/transpept-like"/>
</dbReference>
<feature type="domain" description="Beta-lactamase-related" evidence="4">
    <location>
        <begin position="85"/>
        <end position="441"/>
    </location>
</feature>
<feature type="transmembrane region" description="Helical" evidence="3">
    <location>
        <begin position="21"/>
        <end position="40"/>
    </location>
</feature>
<dbReference type="InterPro" id="IPR001466">
    <property type="entry name" value="Beta-lactam-related"/>
</dbReference>
<keyword evidence="6" id="KW-1185">Reference proteome</keyword>
<organism evidence="5 6">
    <name type="scientific">Mycena chlorophos</name>
    <name type="common">Agaric fungus</name>
    <name type="synonym">Agaricus chlorophos</name>
    <dbReference type="NCBI Taxonomy" id="658473"/>
    <lineage>
        <taxon>Eukaryota</taxon>
        <taxon>Fungi</taxon>
        <taxon>Dikarya</taxon>
        <taxon>Basidiomycota</taxon>
        <taxon>Agaricomycotina</taxon>
        <taxon>Agaricomycetes</taxon>
        <taxon>Agaricomycetidae</taxon>
        <taxon>Agaricales</taxon>
        <taxon>Marasmiineae</taxon>
        <taxon>Mycenaceae</taxon>
        <taxon>Mycena</taxon>
    </lineage>
</organism>
<name>A0A8H6S2N5_MYCCL</name>
<evidence type="ECO:0000313" key="6">
    <source>
        <dbReference type="Proteomes" id="UP000613580"/>
    </source>
</evidence>
<feature type="region of interest" description="Disordered" evidence="2">
    <location>
        <begin position="209"/>
        <end position="230"/>
    </location>
</feature>
<dbReference type="PANTHER" id="PTHR22935:SF95">
    <property type="entry name" value="BETA-LACTAMASE-LIKE 1-RELATED"/>
    <property type="match status" value="1"/>
</dbReference>
<evidence type="ECO:0000256" key="1">
    <source>
        <dbReference type="ARBA" id="ARBA00038473"/>
    </source>
</evidence>
<sequence>MTRKGSAIWLPPSQISTNGNAFRRSLIPFVAGFCLAWVVLRYNPTGLRPNTIPAPKCHPPPPNLFARSPMSPEIPQISAALDVIDDMVASTYTQGGMDGLVVAVVTRDGAIYERAIGPLKANETSAEKRGQVDRHSIFRIASGSKLFTTLETLVLRERGALNLDDPIEKYLPGFSYSPRTWTGAEEYSGPITIRQLATHMSGLTREFPRGDMPNWPSSREGTGPPPSNGAPFPTLEETISGLQDFPLNLPTYSYPVYSNVGIALLGQVNVAANRIYEEARNVSGSPASWPELAQRDLFAPLGLNGSGFLPTEATRAHVAVASSDSDEVDIDFLDVMSCSGGQMSSLSDYTKLMQTLLDPTLPQSLLPPHVIRDWLHPIHSWIDDTTEVGLIWEIEKIRDAYERPVQMFQKLGVLGASRSVFAINPSSSFGVALLMTGTSSAVGPLVLDIFRHLQPVLDTLLAERITSLYAGHWRNEDADSEVVITVDQGSLWISKLRLRGSNVLEVVGVAPAPIALWSMGRLHEFRMVFASAAQSCSRSWPAIDDGFARGYPNDLMYFTPIEGEEKNLEMRIPSVDVALRRHSMK</sequence>
<evidence type="ECO:0000256" key="3">
    <source>
        <dbReference type="SAM" id="Phobius"/>
    </source>
</evidence>
<evidence type="ECO:0000256" key="2">
    <source>
        <dbReference type="SAM" id="MobiDB-lite"/>
    </source>
</evidence>
<dbReference type="Pfam" id="PF00144">
    <property type="entry name" value="Beta-lactamase"/>
    <property type="match status" value="1"/>
</dbReference>
<keyword evidence="3" id="KW-0812">Transmembrane</keyword>